<dbReference type="GO" id="GO:0000976">
    <property type="term" value="F:transcription cis-regulatory region binding"/>
    <property type="evidence" value="ECO:0007669"/>
    <property type="project" value="TreeGrafter"/>
</dbReference>
<dbReference type="CDD" id="cd06286">
    <property type="entry name" value="PBP1_CcpB-like"/>
    <property type="match status" value="1"/>
</dbReference>
<dbReference type="GO" id="GO:0003700">
    <property type="term" value="F:DNA-binding transcription factor activity"/>
    <property type="evidence" value="ECO:0007669"/>
    <property type="project" value="TreeGrafter"/>
</dbReference>
<dbReference type="SMART" id="SM00354">
    <property type="entry name" value="HTH_LACI"/>
    <property type="match status" value="1"/>
</dbReference>
<name>A0A380XSM6_CYTFI</name>
<dbReference type="PROSITE" id="PS00356">
    <property type="entry name" value="HTH_LACI_1"/>
    <property type="match status" value="1"/>
</dbReference>
<dbReference type="EMBL" id="VDEM01000038">
    <property type="protein sequence ID" value="KAF0823126.1"/>
    <property type="molecule type" value="Genomic_DNA"/>
</dbReference>
<dbReference type="InterPro" id="IPR010982">
    <property type="entry name" value="Lambda_DNA-bd_dom_sf"/>
</dbReference>
<dbReference type="SUPFAM" id="SSF53822">
    <property type="entry name" value="Periplasmic binding protein-like I"/>
    <property type="match status" value="1"/>
</dbReference>
<evidence type="ECO:0000256" key="1">
    <source>
        <dbReference type="ARBA" id="ARBA00023015"/>
    </source>
</evidence>
<dbReference type="PANTHER" id="PTHR30146">
    <property type="entry name" value="LACI-RELATED TRANSCRIPTIONAL REPRESSOR"/>
    <property type="match status" value="1"/>
</dbReference>
<dbReference type="PANTHER" id="PTHR30146:SF105">
    <property type="entry name" value="CATABOLITE CONTROL PROTEIN B"/>
    <property type="match status" value="1"/>
</dbReference>
<evidence type="ECO:0000256" key="2">
    <source>
        <dbReference type="ARBA" id="ARBA00023125"/>
    </source>
</evidence>
<dbReference type="Pfam" id="PF00532">
    <property type="entry name" value="Peripla_BP_1"/>
    <property type="match status" value="1"/>
</dbReference>
<dbReference type="InterPro" id="IPR028082">
    <property type="entry name" value="Peripla_BP_I"/>
</dbReference>
<sequence length="320" mass="36404">MANIKDIAKKAGVSVTTVSRVLNNHPYVREDKREAVLQAMEEFNYQRNINAVHLSKGETLLIGVVVPFTNHPYFGLLVEGIANEAMKNNYKLVLFQTNYEENREIEALKMLQHKQIDSLIICSRICGWEVISQFTEYGPIVLCEDARNQNVSSTFIDHYMTFTNALEYLYNKGHQKIGYCIGRRSGANSRQRGKAYSDFLSRIGESYNEEYIFYECLNFEHGEEVVQRLLNMENPPTALLVTSDFAAAGIVTSCREKGIRIPGDIAIMGFDNQPIAKIMHITTLEIPLVQMGKKLMLQAIDSESHTHEEISVKLIERQTV</sequence>
<dbReference type="RefSeq" id="WP_061793684.1">
    <property type="nucleotide sequence ID" value="NZ_JABVDD010000022.1"/>
</dbReference>
<dbReference type="PROSITE" id="PS50932">
    <property type="entry name" value="HTH_LACI_2"/>
    <property type="match status" value="1"/>
</dbReference>
<evidence type="ECO:0000256" key="3">
    <source>
        <dbReference type="ARBA" id="ARBA00023163"/>
    </source>
</evidence>
<gene>
    <name evidence="4" type="ORF">KIS1582_3107</name>
</gene>
<dbReference type="Pfam" id="PF00356">
    <property type="entry name" value="LacI"/>
    <property type="match status" value="1"/>
</dbReference>
<organism evidence="4 5">
    <name type="scientific">Cytobacillus firmus</name>
    <name type="common">Bacillus firmus</name>
    <dbReference type="NCBI Taxonomy" id="1399"/>
    <lineage>
        <taxon>Bacteria</taxon>
        <taxon>Bacillati</taxon>
        <taxon>Bacillota</taxon>
        <taxon>Bacilli</taxon>
        <taxon>Bacillales</taxon>
        <taxon>Bacillaceae</taxon>
        <taxon>Cytobacillus</taxon>
    </lineage>
</organism>
<proteinExistence type="predicted"/>
<dbReference type="InterPro" id="IPR001761">
    <property type="entry name" value="Peripla_BP/Lac1_sug-bd_dom"/>
</dbReference>
<dbReference type="GeneID" id="67524509"/>
<accession>A0A380XSM6</accession>
<reference evidence="4 5" key="1">
    <citation type="journal article" date="2020" name="G3 (Bethesda)">
        <title>Whole Genome Sequencing and Comparative Genomics of Two Nematicidal Bacillus Strains Reveals a Wide Range of Possible Virulence Factors.</title>
        <authorList>
            <person name="Susic N."/>
            <person name="Janezic S."/>
            <person name="Rupnik M."/>
            <person name="Geric Stare B."/>
        </authorList>
    </citation>
    <scope>NUCLEOTIDE SEQUENCE [LARGE SCALE GENOMIC DNA]</scope>
    <source>
        <strain evidence="4 5">I-1582</strain>
    </source>
</reference>
<keyword evidence="2" id="KW-0238">DNA-binding</keyword>
<evidence type="ECO:0000313" key="4">
    <source>
        <dbReference type="EMBL" id="KAF0823126.1"/>
    </source>
</evidence>
<keyword evidence="1" id="KW-0805">Transcription regulation</keyword>
<protein>
    <submittedName>
        <fullName evidence="4">Transcriptional regulator, LacI family</fullName>
    </submittedName>
</protein>
<keyword evidence="3" id="KW-0804">Transcription</keyword>
<comment type="caution">
    <text evidence="4">The sequence shown here is derived from an EMBL/GenBank/DDBJ whole genome shotgun (WGS) entry which is preliminary data.</text>
</comment>
<dbReference type="OrthoDB" id="9798934at2"/>
<dbReference type="CDD" id="cd01392">
    <property type="entry name" value="HTH_LacI"/>
    <property type="match status" value="1"/>
</dbReference>
<dbReference type="InterPro" id="IPR000843">
    <property type="entry name" value="HTH_LacI"/>
</dbReference>
<dbReference type="PRINTS" id="PR00036">
    <property type="entry name" value="HTHLACI"/>
</dbReference>
<dbReference type="Proteomes" id="UP000465778">
    <property type="component" value="Unassembled WGS sequence"/>
</dbReference>
<dbReference type="Gene3D" id="1.10.260.40">
    <property type="entry name" value="lambda repressor-like DNA-binding domains"/>
    <property type="match status" value="1"/>
</dbReference>
<evidence type="ECO:0000313" key="5">
    <source>
        <dbReference type="Proteomes" id="UP000465778"/>
    </source>
</evidence>
<dbReference type="SUPFAM" id="SSF47413">
    <property type="entry name" value="lambda repressor-like DNA-binding domains"/>
    <property type="match status" value="1"/>
</dbReference>
<dbReference type="Gene3D" id="3.40.50.2300">
    <property type="match status" value="2"/>
</dbReference>
<dbReference type="AlphaFoldDB" id="A0A380XSM6"/>